<reference evidence="7 8" key="1">
    <citation type="submission" date="2018-03" db="EMBL/GenBank/DDBJ databases">
        <title>Whole genome sequencing of Histamine producing bacteria.</title>
        <authorList>
            <person name="Butler K."/>
        </authorList>
    </citation>
    <scope>NUCLEOTIDE SEQUENCE [LARGE SCALE GENOMIC DNA]</scope>
    <source>
        <strain evidence="7 8">ATCC 19614</strain>
    </source>
</reference>
<dbReference type="InterPro" id="IPR058792">
    <property type="entry name" value="Beta-barrel_RND_2"/>
</dbReference>
<feature type="domain" description="Multidrug resistance protein MdtA-like alpha-helical hairpin" evidence="3">
    <location>
        <begin position="137"/>
        <end position="196"/>
    </location>
</feature>
<dbReference type="InterPro" id="IPR058637">
    <property type="entry name" value="YknX-like_C"/>
</dbReference>
<evidence type="ECO:0000259" key="3">
    <source>
        <dbReference type="Pfam" id="PF25876"/>
    </source>
</evidence>
<evidence type="ECO:0000256" key="1">
    <source>
        <dbReference type="ARBA" id="ARBA00009477"/>
    </source>
</evidence>
<dbReference type="Gene3D" id="2.40.50.100">
    <property type="match status" value="1"/>
</dbReference>
<dbReference type="Pfam" id="PF25876">
    <property type="entry name" value="HH_MFP_RND"/>
    <property type="match status" value="1"/>
</dbReference>
<dbReference type="GO" id="GO:1990281">
    <property type="term" value="C:efflux pump complex"/>
    <property type="evidence" value="ECO:0007669"/>
    <property type="project" value="TreeGrafter"/>
</dbReference>
<evidence type="ECO:0000256" key="2">
    <source>
        <dbReference type="SAM" id="Coils"/>
    </source>
</evidence>
<organism evidence="7 8">
    <name type="scientific">Photobacterium indicum</name>
    <dbReference type="NCBI Taxonomy" id="81447"/>
    <lineage>
        <taxon>Bacteria</taxon>
        <taxon>Pseudomonadati</taxon>
        <taxon>Pseudomonadota</taxon>
        <taxon>Gammaproteobacteria</taxon>
        <taxon>Vibrionales</taxon>
        <taxon>Vibrionaceae</taxon>
        <taxon>Photobacterium</taxon>
    </lineage>
</organism>
<feature type="domain" description="CusB-like beta-barrel" evidence="5">
    <location>
        <begin position="236"/>
        <end position="307"/>
    </location>
</feature>
<dbReference type="NCBIfam" id="TIGR01730">
    <property type="entry name" value="RND_mfp"/>
    <property type="match status" value="1"/>
</dbReference>
<dbReference type="PANTHER" id="PTHR30469:SF13">
    <property type="entry name" value="HAE1 FAMILY EFFLUX PUMP MFP COMPONENT"/>
    <property type="match status" value="1"/>
</dbReference>
<dbReference type="Pfam" id="PF25954">
    <property type="entry name" value="Beta-barrel_RND_2"/>
    <property type="match status" value="1"/>
</dbReference>
<dbReference type="AlphaFoldDB" id="A0A2T3L818"/>
<dbReference type="InterPro" id="IPR006143">
    <property type="entry name" value="RND_pump_MFP"/>
</dbReference>
<dbReference type="FunFam" id="2.40.30.170:FF:000010">
    <property type="entry name" value="Efflux RND transporter periplasmic adaptor subunit"/>
    <property type="match status" value="1"/>
</dbReference>
<dbReference type="Gene3D" id="1.10.287.470">
    <property type="entry name" value="Helix hairpin bin"/>
    <property type="match status" value="1"/>
</dbReference>
<feature type="coiled-coil region" evidence="2">
    <location>
        <begin position="143"/>
        <end position="194"/>
    </location>
</feature>
<evidence type="ECO:0000313" key="8">
    <source>
        <dbReference type="Proteomes" id="UP000241803"/>
    </source>
</evidence>
<comment type="caution">
    <text evidence="7">The sequence shown here is derived from an EMBL/GenBank/DDBJ whole genome shotgun (WGS) entry which is preliminary data.</text>
</comment>
<keyword evidence="2" id="KW-0175">Coiled coil</keyword>
<accession>A0A2T3L818</accession>
<dbReference type="InterPro" id="IPR058624">
    <property type="entry name" value="MdtA-like_HH"/>
</dbReference>
<dbReference type="InterPro" id="IPR058625">
    <property type="entry name" value="MdtA-like_BSH"/>
</dbReference>
<dbReference type="Proteomes" id="UP000241803">
    <property type="component" value="Unassembled WGS sequence"/>
</dbReference>
<evidence type="ECO:0000313" key="7">
    <source>
        <dbReference type="EMBL" id="PSV46828.1"/>
    </source>
</evidence>
<sequence length="400" mass="43045">MYCLLLNFTLLYPLSASVQISFSQSFISGFSMKKIVVAVLVTAALTGSGIFSIQNGVFSQGTAHAAEQKAGSARVIAVTTGEVSSHPIAQSLSLIGKLEAERSVYIATEVAAKIDAIPVRVNSKVEKGDLLVQLDDAKAEAALDEAQAYLNDERRKYKEFERLVNRGAITQTELDAMQASVNIAEARLKAAQAALSDYAIRAPFDGTVGLIDYSVGHMVTMGGELFTLDDLSGMRLDIQVPEQYLSFLSAGMKVSATNQAWAGKTFNGEIQAIDSRVQTDSLNIKVRVLFDNQAGFLKPGMLMAATIGFVPQEAAIIPVQALEYSGTKRFVYLVNNESIATRTEVILGARIDNEVVIESGIEVGDRIVVQGLVNMRDGLKVDDLTAKKPQSLPLTAETDV</sequence>
<dbReference type="Gene3D" id="2.40.30.170">
    <property type="match status" value="1"/>
</dbReference>
<name>A0A2T3L818_9GAMM</name>
<dbReference type="Pfam" id="PF25989">
    <property type="entry name" value="YknX_C"/>
    <property type="match status" value="1"/>
</dbReference>
<dbReference type="PANTHER" id="PTHR30469">
    <property type="entry name" value="MULTIDRUG RESISTANCE PROTEIN MDTA"/>
    <property type="match status" value="1"/>
</dbReference>
<evidence type="ECO:0000259" key="5">
    <source>
        <dbReference type="Pfam" id="PF25954"/>
    </source>
</evidence>
<dbReference type="EMBL" id="PYOC01000004">
    <property type="protein sequence ID" value="PSV46828.1"/>
    <property type="molecule type" value="Genomic_DNA"/>
</dbReference>
<feature type="domain" description="Multidrug resistance protein MdtA-like barrel-sandwich hybrid" evidence="4">
    <location>
        <begin position="103"/>
        <end position="224"/>
    </location>
</feature>
<evidence type="ECO:0000259" key="4">
    <source>
        <dbReference type="Pfam" id="PF25917"/>
    </source>
</evidence>
<keyword evidence="8" id="KW-1185">Reference proteome</keyword>
<dbReference type="SUPFAM" id="SSF111369">
    <property type="entry name" value="HlyD-like secretion proteins"/>
    <property type="match status" value="1"/>
</dbReference>
<evidence type="ECO:0000259" key="6">
    <source>
        <dbReference type="Pfam" id="PF25989"/>
    </source>
</evidence>
<gene>
    <name evidence="7" type="ORF">C9J47_13665</name>
</gene>
<dbReference type="Pfam" id="PF25917">
    <property type="entry name" value="BSH_RND"/>
    <property type="match status" value="1"/>
</dbReference>
<protein>
    <submittedName>
        <fullName evidence="7">Efflux transporter periplasmic adaptor subunit</fullName>
    </submittedName>
</protein>
<dbReference type="Gene3D" id="2.40.420.20">
    <property type="match status" value="1"/>
</dbReference>
<comment type="similarity">
    <text evidence="1">Belongs to the membrane fusion protein (MFP) (TC 8.A.1) family.</text>
</comment>
<feature type="domain" description="YknX-like C-terminal permuted SH3-like" evidence="6">
    <location>
        <begin position="317"/>
        <end position="382"/>
    </location>
</feature>
<dbReference type="GO" id="GO:0015562">
    <property type="term" value="F:efflux transmembrane transporter activity"/>
    <property type="evidence" value="ECO:0007669"/>
    <property type="project" value="TreeGrafter"/>
</dbReference>
<proteinExistence type="inferred from homology"/>